<evidence type="ECO:0000256" key="5">
    <source>
        <dbReference type="ARBA" id="ARBA00022840"/>
    </source>
</evidence>
<dbReference type="PANTHER" id="PTHR24058:SF53">
    <property type="entry name" value="HOMEODOMAIN-INTERACTING PROTEIN KINASE 2"/>
    <property type="match status" value="1"/>
</dbReference>
<dbReference type="InterPro" id="IPR008271">
    <property type="entry name" value="Ser/Thr_kinase_AS"/>
</dbReference>
<keyword evidence="7" id="KW-0238">DNA-binding</keyword>
<name>A0AAD9BJV3_DISEL</name>
<evidence type="ECO:0000256" key="3">
    <source>
        <dbReference type="ARBA" id="ARBA00022741"/>
    </source>
</evidence>
<dbReference type="SUPFAM" id="SSF56112">
    <property type="entry name" value="Protein kinase-like (PK-like)"/>
    <property type="match status" value="1"/>
</dbReference>
<reference evidence="7" key="1">
    <citation type="submission" date="2023-04" db="EMBL/GenBank/DDBJ databases">
        <title>Chromosome-level genome of Chaenocephalus aceratus.</title>
        <authorList>
            <person name="Park H."/>
        </authorList>
    </citation>
    <scope>NUCLEOTIDE SEQUENCE</scope>
    <source>
        <strain evidence="7">DE</strain>
        <tissue evidence="7">Muscle</tissue>
    </source>
</reference>
<keyword evidence="3" id="KW-0547">Nucleotide-binding</keyword>
<keyword evidence="2" id="KW-0808">Transferase</keyword>
<dbReference type="GO" id="GO:0016605">
    <property type="term" value="C:PML body"/>
    <property type="evidence" value="ECO:0007669"/>
    <property type="project" value="TreeGrafter"/>
</dbReference>
<evidence type="ECO:0000313" key="7">
    <source>
        <dbReference type="EMBL" id="KAK1883334.1"/>
    </source>
</evidence>
<dbReference type="PANTHER" id="PTHR24058">
    <property type="entry name" value="DUAL SPECIFICITY PROTEIN KINASE"/>
    <property type="match status" value="1"/>
</dbReference>
<evidence type="ECO:0000259" key="6">
    <source>
        <dbReference type="PROSITE" id="PS50011"/>
    </source>
</evidence>
<dbReference type="PROSITE" id="PS50011">
    <property type="entry name" value="PROTEIN_KINASE_DOM"/>
    <property type="match status" value="1"/>
</dbReference>
<keyword evidence="7" id="KW-0371">Homeobox</keyword>
<evidence type="ECO:0000256" key="4">
    <source>
        <dbReference type="ARBA" id="ARBA00022777"/>
    </source>
</evidence>
<dbReference type="GO" id="GO:0046332">
    <property type="term" value="F:SMAD binding"/>
    <property type="evidence" value="ECO:0007669"/>
    <property type="project" value="TreeGrafter"/>
</dbReference>
<dbReference type="GO" id="GO:0005737">
    <property type="term" value="C:cytoplasm"/>
    <property type="evidence" value="ECO:0007669"/>
    <property type="project" value="TreeGrafter"/>
</dbReference>
<dbReference type="EMBL" id="JASDAP010000023">
    <property type="protein sequence ID" value="KAK1883334.1"/>
    <property type="molecule type" value="Genomic_DNA"/>
</dbReference>
<keyword evidence="8" id="KW-1185">Reference proteome</keyword>
<accession>A0AAD9BJV3</accession>
<dbReference type="GO" id="GO:0004713">
    <property type="term" value="F:protein tyrosine kinase activity"/>
    <property type="evidence" value="ECO:0007669"/>
    <property type="project" value="TreeGrafter"/>
</dbReference>
<dbReference type="GO" id="GO:0003713">
    <property type="term" value="F:transcription coactivator activity"/>
    <property type="evidence" value="ECO:0007669"/>
    <property type="project" value="TreeGrafter"/>
</dbReference>
<sequence length="131" mass="14753">ERYSIEFEKLDISLLVFLQKRSSASPKLEEIRPIVQQLAIALDFLEEAGIVHADLKPENIMMVDHVWQALKIKVIDFGLAVNNSAEQILLGNVFNGTIDCTAAQMLTSSVLFPGIDEYNMIEVLAQEKYDK</sequence>
<dbReference type="Proteomes" id="UP001228049">
    <property type="component" value="Unassembled WGS sequence"/>
</dbReference>
<dbReference type="Gene3D" id="1.10.510.10">
    <property type="entry name" value="Transferase(Phosphotransferase) domain 1"/>
    <property type="match status" value="1"/>
</dbReference>
<dbReference type="GO" id="GO:0045944">
    <property type="term" value="P:positive regulation of transcription by RNA polymerase II"/>
    <property type="evidence" value="ECO:0007669"/>
    <property type="project" value="TreeGrafter"/>
</dbReference>
<gene>
    <name evidence="7" type="ORF">KUDE01_024108</name>
</gene>
<dbReference type="InterPro" id="IPR011009">
    <property type="entry name" value="Kinase-like_dom_sf"/>
</dbReference>
<organism evidence="7 8">
    <name type="scientific">Dissostichus eleginoides</name>
    <name type="common">Patagonian toothfish</name>
    <name type="synonym">Dissostichus amissus</name>
    <dbReference type="NCBI Taxonomy" id="100907"/>
    <lineage>
        <taxon>Eukaryota</taxon>
        <taxon>Metazoa</taxon>
        <taxon>Chordata</taxon>
        <taxon>Craniata</taxon>
        <taxon>Vertebrata</taxon>
        <taxon>Euteleostomi</taxon>
        <taxon>Actinopterygii</taxon>
        <taxon>Neopterygii</taxon>
        <taxon>Teleostei</taxon>
        <taxon>Neoteleostei</taxon>
        <taxon>Acanthomorphata</taxon>
        <taxon>Eupercaria</taxon>
        <taxon>Perciformes</taxon>
        <taxon>Notothenioidei</taxon>
        <taxon>Nototheniidae</taxon>
        <taxon>Dissostichus</taxon>
    </lineage>
</organism>
<dbReference type="GO" id="GO:0007224">
    <property type="term" value="P:smoothened signaling pathway"/>
    <property type="evidence" value="ECO:0007669"/>
    <property type="project" value="TreeGrafter"/>
</dbReference>
<dbReference type="InterPro" id="IPR050494">
    <property type="entry name" value="Ser_Thr_dual-spec_kinase"/>
</dbReference>
<dbReference type="GO" id="GO:0003677">
    <property type="term" value="F:DNA binding"/>
    <property type="evidence" value="ECO:0007669"/>
    <property type="project" value="UniProtKB-KW"/>
</dbReference>
<feature type="non-terminal residue" evidence="7">
    <location>
        <position position="131"/>
    </location>
</feature>
<evidence type="ECO:0000256" key="2">
    <source>
        <dbReference type="ARBA" id="ARBA00022679"/>
    </source>
</evidence>
<keyword evidence="5" id="KW-0067">ATP-binding</keyword>
<dbReference type="PROSITE" id="PS00108">
    <property type="entry name" value="PROTEIN_KINASE_ST"/>
    <property type="match status" value="1"/>
</dbReference>
<proteinExistence type="predicted"/>
<comment type="caution">
    <text evidence="7">The sequence shown here is derived from an EMBL/GenBank/DDBJ whole genome shotgun (WGS) entry which is preliminary data.</text>
</comment>
<dbReference type="AlphaFoldDB" id="A0AAD9BJV3"/>
<keyword evidence="4 7" id="KW-0418">Kinase</keyword>
<evidence type="ECO:0000313" key="8">
    <source>
        <dbReference type="Proteomes" id="UP001228049"/>
    </source>
</evidence>
<dbReference type="GO" id="GO:0042771">
    <property type="term" value="P:intrinsic apoptotic signaling pathway in response to DNA damage by p53 class mediator"/>
    <property type="evidence" value="ECO:0007669"/>
    <property type="project" value="TreeGrafter"/>
</dbReference>
<dbReference type="GO" id="GO:0003714">
    <property type="term" value="F:transcription corepressor activity"/>
    <property type="evidence" value="ECO:0007669"/>
    <property type="project" value="TreeGrafter"/>
</dbReference>
<feature type="domain" description="Protein kinase" evidence="6">
    <location>
        <begin position="1"/>
        <end position="131"/>
    </location>
</feature>
<dbReference type="InterPro" id="IPR000719">
    <property type="entry name" value="Prot_kinase_dom"/>
</dbReference>
<keyword evidence="1" id="KW-0723">Serine/threonine-protein kinase</keyword>
<protein>
    <submittedName>
        <fullName evidence="7">Homeodomain-interacting protein kinase 1</fullName>
    </submittedName>
</protein>
<dbReference type="GO" id="GO:0004674">
    <property type="term" value="F:protein serine/threonine kinase activity"/>
    <property type="evidence" value="ECO:0007669"/>
    <property type="project" value="UniProtKB-KW"/>
</dbReference>
<dbReference type="Pfam" id="PF00069">
    <property type="entry name" value="Pkinase"/>
    <property type="match status" value="1"/>
</dbReference>
<dbReference type="GO" id="GO:0005524">
    <property type="term" value="F:ATP binding"/>
    <property type="evidence" value="ECO:0007669"/>
    <property type="project" value="UniProtKB-KW"/>
</dbReference>
<evidence type="ECO:0000256" key="1">
    <source>
        <dbReference type="ARBA" id="ARBA00022527"/>
    </source>
</evidence>